<dbReference type="EMBL" id="JNVN01000491">
    <property type="protein sequence ID" value="KHJ35177.1"/>
    <property type="molecule type" value="Genomic_DNA"/>
</dbReference>
<dbReference type="AlphaFoldDB" id="A0A0B1P8Z7"/>
<protein>
    <submittedName>
        <fullName evidence="2">Uncharacterized protein</fullName>
    </submittedName>
</protein>
<accession>A0A0B1P8Z7</accession>
<reference evidence="2 3" key="1">
    <citation type="journal article" date="2014" name="BMC Genomics">
        <title>Adaptive genomic structural variation in the grape powdery mildew pathogen, Erysiphe necator.</title>
        <authorList>
            <person name="Jones L."/>
            <person name="Riaz S."/>
            <person name="Morales-Cruz A."/>
            <person name="Amrine K.C."/>
            <person name="McGuire B."/>
            <person name="Gubler W.D."/>
            <person name="Walker M.A."/>
            <person name="Cantu D."/>
        </authorList>
    </citation>
    <scope>NUCLEOTIDE SEQUENCE [LARGE SCALE GENOMIC DNA]</scope>
    <source>
        <strain evidence="3">c</strain>
    </source>
</reference>
<name>A0A0B1P8Z7_UNCNE</name>
<feature type="compositionally biased region" description="Acidic residues" evidence="1">
    <location>
        <begin position="7"/>
        <end position="19"/>
    </location>
</feature>
<feature type="region of interest" description="Disordered" evidence="1">
    <location>
        <begin position="1"/>
        <end position="24"/>
    </location>
</feature>
<sequence>MNLNAESESELESESEIEDVPLLPSIPSLKRSSELASPIDSIHAMTDNQNEDLPLQNSKLMKKARGPLALVGPFLEQMEIDYSRTAAGFLALISEGVSQLPRRPIPPQGQSHEDRRVMIRLNPEYEVRKIEPLLLRQQLQRMIPDPTLVADAILVSSGVAILAPKPAKAATILQYKEDVAQRFGNAVAERQESWTTFVIDPLPIYISNIEGPQDPIDELLLQELGFALIRDEAPIRQMAWTKRSKESTEPLGHIRKHVSKTKVHKFPSSL</sequence>
<evidence type="ECO:0000256" key="1">
    <source>
        <dbReference type="SAM" id="MobiDB-lite"/>
    </source>
</evidence>
<keyword evidence="3" id="KW-1185">Reference proteome</keyword>
<organism evidence="2 3">
    <name type="scientific">Uncinula necator</name>
    <name type="common">Grape powdery mildew</name>
    <dbReference type="NCBI Taxonomy" id="52586"/>
    <lineage>
        <taxon>Eukaryota</taxon>
        <taxon>Fungi</taxon>
        <taxon>Dikarya</taxon>
        <taxon>Ascomycota</taxon>
        <taxon>Pezizomycotina</taxon>
        <taxon>Leotiomycetes</taxon>
        <taxon>Erysiphales</taxon>
        <taxon>Erysiphaceae</taxon>
        <taxon>Erysiphe</taxon>
    </lineage>
</organism>
<gene>
    <name evidence="2" type="ORF">EV44_g4081</name>
</gene>
<comment type="caution">
    <text evidence="2">The sequence shown here is derived from an EMBL/GenBank/DDBJ whole genome shotgun (WGS) entry which is preliminary data.</text>
</comment>
<dbReference type="Proteomes" id="UP000030854">
    <property type="component" value="Unassembled WGS sequence"/>
</dbReference>
<evidence type="ECO:0000313" key="2">
    <source>
        <dbReference type="EMBL" id="KHJ35177.1"/>
    </source>
</evidence>
<evidence type="ECO:0000313" key="3">
    <source>
        <dbReference type="Proteomes" id="UP000030854"/>
    </source>
</evidence>
<proteinExistence type="predicted"/>
<dbReference type="HOGENOM" id="CLU_036943_1_0_1"/>